<dbReference type="RefSeq" id="WP_133592415.1">
    <property type="nucleotide sequence ID" value="NZ_SNVV01000011.1"/>
</dbReference>
<proteinExistence type="predicted"/>
<dbReference type="Proteomes" id="UP000295129">
    <property type="component" value="Unassembled WGS sequence"/>
</dbReference>
<reference evidence="1 2" key="1">
    <citation type="submission" date="2019-03" db="EMBL/GenBank/DDBJ databases">
        <title>Genomic Encyclopedia of Type Strains, Phase IV (KMG-IV): sequencing the most valuable type-strain genomes for metagenomic binning, comparative biology and taxonomic classification.</title>
        <authorList>
            <person name="Goeker M."/>
        </authorList>
    </citation>
    <scope>NUCLEOTIDE SEQUENCE [LARGE SCALE GENOMIC DNA]</scope>
    <source>
        <strain evidence="1 2">DSM 12121</strain>
    </source>
</reference>
<protein>
    <submittedName>
        <fullName evidence="1">Uncharacterized protein</fullName>
    </submittedName>
</protein>
<sequence>MSAGCPFELSLTQKRQATLIYHFTSLDYLQGLLLRLDGLLQYADYLLERRKVVEPFMYSAQWGARNTGANWSSTAYPGMRDFREQVLIAIASRDMEVSEDSGAAFCSRMLAEHSMMWMSPDQEKSFKERFEEVSNYAGAMDGIVGLLGRATPWGDFDFWSAWQQHKALFPRLPKFRVHTDIVGRSGEVPPRTGAYVPADDPHGAMQFAWTGTTLDGYREGELLKCDTFNDIGLDALAAVGREGLWSDDVGLAAFLGKVWHRIPDAGSKFNWWVLDKNGAIKTKPGIAASAIAQNATEYRACDWYFVELLEGEFEDGEATELAESGQNVPPPQRARDVCPATGWWSSPARHDSRRHFLRGDLFPDIPSDTTFGYVQWQWDDNQQDSALPPELPLEANSLQPAPRAGLWLQAKQPEVRCRVAEGEPLPLVDGLSVHWQWAQQPPPGMRATSGQPCPYPGTWCCEDLPTGPHAFLHGVPLPKVQGRDVTWFLVRTQ</sequence>
<name>A0A4R6DWI8_9RHOO</name>
<evidence type="ECO:0000313" key="2">
    <source>
        <dbReference type="Proteomes" id="UP000295129"/>
    </source>
</evidence>
<accession>A0A4R6DWI8</accession>
<organism evidence="1 2">
    <name type="scientific">Azoarcus indigens</name>
    <dbReference type="NCBI Taxonomy" id="29545"/>
    <lineage>
        <taxon>Bacteria</taxon>
        <taxon>Pseudomonadati</taxon>
        <taxon>Pseudomonadota</taxon>
        <taxon>Betaproteobacteria</taxon>
        <taxon>Rhodocyclales</taxon>
        <taxon>Zoogloeaceae</taxon>
        <taxon>Azoarcus</taxon>
    </lineage>
</organism>
<dbReference type="OrthoDB" id="8576337at2"/>
<dbReference type="EMBL" id="SNVV01000011">
    <property type="protein sequence ID" value="TDN49621.1"/>
    <property type="molecule type" value="Genomic_DNA"/>
</dbReference>
<dbReference type="AlphaFoldDB" id="A0A4R6DWI8"/>
<keyword evidence="2" id="KW-1185">Reference proteome</keyword>
<gene>
    <name evidence="1" type="ORF">C7389_111100</name>
</gene>
<evidence type="ECO:0000313" key="1">
    <source>
        <dbReference type="EMBL" id="TDN49621.1"/>
    </source>
</evidence>
<comment type="caution">
    <text evidence="1">The sequence shown here is derived from an EMBL/GenBank/DDBJ whole genome shotgun (WGS) entry which is preliminary data.</text>
</comment>